<dbReference type="InterPro" id="IPR023772">
    <property type="entry name" value="DNA-bd_HTH_TetR-type_CS"/>
</dbReference>
<comment type="caution">
    <text evidence="6">The sequence shown here is derived from an EMBL/GenBank/DDBJ whole genome shotgun (WGS) entry which is preliminary data.</text>
</comment>
<feature type="DNA-binding region" description="H-T-H motif" evidence="4">
    <location>
        <begin position="32"/>
        <end position="51"/>
    </location>
</feature>
<evidence type="ECO:0000259" key="5">
    <source>
        <dbReference type="PROSITE" id="PS50977"/>
    </source>
</evidence>
<dbReference type="PROSITE" id="PS01081">
    <property type="entry name" value="HTH_TETR_1"/>
    <property type="match status" value="1"/>
</dbReference>
<evidence type="ECO:0000256" key="3">
    <source>
        <dbReference type="ARBA" id="ARBA00023163"/>
    </source>
</evidence>
<dbReference type="Proteomes" id="UP001197214">
    <property type="component" value="Unassembled WGS sequence"/>
</dbReference>
<keyword evidence="1" id="KW-0805">Transcription regulation</keyword>
<gene>
    <name evidence="6" type="ORF">KY084_15875</name>
</gene>
<dbReference type="PANTHER" id="PTHR47506">
    <property type="entry name" value="TRANSCRIPTIONAL REGULATORY PROTEIN"/>
    <property type="match status" value="1"/>
</dbReference>
<sequence>MRYDANHKHKTHDRLLDEASRLIRTSGPEGLSVAKVMSAAGLTVGGFYAHFESKDDLLNQAVERAIADFTGLLYDEAEGMSAEKQLTRIVRYYLSAPHRDTPEKGCLLPVLGSRMATMNEDARQVFAIAFGRMKARLEQLLTLMGRSDAEEEAQSAVAEMIGALTLARAVPDIGASDQILAASVASILSRLSIAEQ</sequence>
<keyword evidence="3" id="KW-0804">Transcription</keyword>
<feature type="domain" description="HTH tetR-type" evidence="5">
    <location>
        <begin position="9"/>
        <end position="69"/>
    </location>
</feature>
<accession>A0ABS6XQD4</accession>
<name>A0ABS6XQD4_9SPHN</name>
<evidence type="ECO:0000256" key="1">
    <source>
        <dbReference type="ARBA" id="ARBA00023015"/>
    </source>
</evidence>
<dbReference type="InterPro" id="IPR001647">
    <property type="entry name" value="HTH_TetR"/>
</dbReference>
<evidence type="ECO:0000256" key="2">
    <source>
        <dbReference type="ARBA" id="ARBA00023125"/>
    </source>
</evidence>
<evidence type="ECO:0000256" key="4">
    <source>
        <dbReference type="PROSITE-ProRule" id="PRU00335"/>
    </source>
</evidence>
<dbReference type="EMBL" id="JAHWZX010000024">
    <property type="protein sequence ID" value="MBW4332331.1"/>
    <property type="molecule type" value="Genomic_DNA"/>
</dbReference>
<evidence type="ECO:0000313" key="7">
    <source>
        <dbReference type="Proteomes" id="UP001197214"/>
    </source>
</evidence>
<dbReference type="RefSeq" id="WP_219239433.1">
    <property type="nucleotide sequence ID" value="NZ_JAHWZX010000024.1"/>
</dbReference>
<organism evidence="6 7">
    <name type="scientific">Stakelama flava</name>
    <dbReference type="NCBI Taxonomy" id="2860338"/>
    <lineage>
        <taxon>Bacteria</taxon>
        <taxon>Pseudomonadati</taxon>
        <taxon>Pseudomonadota</taxon>
        <taxon>Alphaproteobacteria</taxon>
        <taxon>Sphingomonadales</taxon>
        <taxon>Sphingomonadaceae</taxon>
        <taxon>Stakelama</taxon>
    </lineage>
</organism>
<keyword evidence="2 4" id="KW-0238">DNA-binding</keyword>
<proteinExistence type="predicted"/>
<dbReference type="PANTHER" id="PTHR47506:SF7">
    <property type="entry name" value="TRANSCRIPTIONAL REGULATORY PROTEIN"/>
    <property type="match status" value="1"/>
</dbReference>
<evidence type="ECO:0000313" key="6">
    <source>
        <dbReference type="EMBL" id="MBW4332331.1"/>
    </source>
</evidence>
<reference evidence="6 7" key="1">
    <citation type="submission" date="2021-07" db="EMBL/GenBank/DDBJ databases">
        <title>Stakelama flava sp. nov., a novel endophytic bacterium isolated from branch of Kandelia candel.</title>
        <authorList>
            <person name="Tuo L."/>
        </authorList>
    </citation>
    <scope>NUCLEOTIDE SEQUENCE [LARGE SCALE GENOMIC DNA]</scope>
    <source>
        <strain evidence="6 7">CBK3Z-3</strain>
    </source>
</reference>
<dbReference type="PROSITE" id="PS50977">
    <property type="entry name" value="HTH_TETR_2"/>
    <property type="match status" value="1"/>
</dbReference>
<protein>
    <submittedName>
        <fullName evidence="6">TetR/AcrR family transcriptional regulator</fullName>
    </submittedName>
</protein>
<keyword evidence="7" id="KW-1185">Reference proteome</keyword>
<dbReference type="Pfam" id="PF00440">
    <property type="entry name" value="TetR_N"/>
    <property type="match status" value="1"/>
</dbReference>